<accession>A0ABR2L1L1</accession>
<proteinExistence type="predicted"/>
<feature type="region of interest" description="Disordered" evidence="2">
    <location>
        <begin position="1"/>
        <end position="38"/>
    </location>
</feature>
<evidence type="ECO:0000256" key="2">
    <source>
        <dbReference type="SAM" id="MobiDB-lite"/>
    </source>
</evidence>
<organism evidence="3 4">
    <name type="scientific">Tritrichomonas musculus</name>
    <dbReference type="NCBI Taxonomy" id="1915356"/>
    <lineage>
        <taxon>Eukaryota</taxon>
        <taxon>Metamonada</taxon>
        <taxon>Parabasalia</taxon>
        <taxon>Tritrichomonadida</taxon>
        <taxon>Tritrichomonadidae</taxon>
        <taxon>Tritrichomonas</taxon>
    </lineage>
</organism>
<feature type="compositionally biased region" description="Polar residues" evidence="2">
    <location>
        <begin position="16"/>
        <end position="33"/>
    </location>
</feature>
<feature type="coiled-coil region" evidence="1">
    <location>
        <begin position="59"/>
        <end position="113"/>
    </location>
</feature>
<reference evidence="3 4" key="1">
    <citation type="submission" date="2024-04" db="EMBL/GenBank/DDBJ databases">
        <title>Tritrichomonas musculus Genome.</title>
        <authorList>
            <person name="Alves-Ferreira E."/>
            <person name="Grigg M."/>
            <person name="Lorenzi H."/>
            <person name="Galac M."/>
        </authorList>
    </citation>
    <scope>NUCLEOTIDE SEQUENCE [LARGE SCALE GENOMIC DNA]</scope>
    <source>
        <strain evidence="3 4">EAF2021</strain>
    </source>
</reference>
<evidence type="ECO:0000313" key="3">
    <source>
        <dbReference type="EMBL" id="KAK8897214.1"/>
    </source>
</evidence>
<evidence type="ECO:0000313" key="4">
    <source>
        <dbReference type="Proteomes" id="UP001470230"/>
    </source>
</evidence>
<evidence type="ECO:0000256" key="1">
    <source>
        <dbReference type="SAM" id="Coils"/>
    </source>
</evidence>
<protein>
    <submittedName>
        <fullName evidence="3">Uncharacterized protein</fullName>
    </submittedName>
</protein>
<dbReference type="Proteomes" id="UP001470230">
    <property type="component" value="Unassembled WGS sequence"/>
</dbReference>
<sequence length="114" mass="13379">MKSTPRTKNSEKKLIFTQSNSSRSSRPITPNSMKSEDSDKFWTKKELVNYYTLKVAEYESEVEKQIQLLKKRKALLQETKNVKTQLFNLIEKRDSLSKEASQIEQQIALLENHE</sequence>
<gene>
    <name evidence="3" type="ORF">M9Y10_015149</name>
</gene>
<dbReference type="EMBL" id="JAPFFF010000002">
    <property type="protein sequence ID" value="KAK8897214.1"/>
    <property type="molecule type" value="Genomic_DNA"/>
</dbReference>
<name>A0ABR2L1L1_9EUKA</name>
<keyword evidence="4" id="KW-1185">Reference proteome</keyword>
<keyword evidence="1" id="KW-0175">Coiled coil</keyword>
<comment type="caution">
    <text evidence="3">The sequence shown here is derived from an EMBL/GenBank/DDBJ whole genome shotgun (WGS) entry which is preliminary data.</text>
</comment>